<comment type="subcellular location">
    <subcellularLocation>
        <location evidence="1">Membrane</location>
        <topology evidence="1">Peripheral membrane protein</topology>
    </subcellularLocation>
</comment>
<sequence>MENQHEAFFWQKNYPEGVPFDIDPGKYESLVDLFEETVEQHNSKVAFDNFDKELTYAELELYSRYFGAYLQQELGLKKGDAIAIQIPNLLQYPIALWGALRAGLVVVNTNPLYTPREMEHQFKDAGVKAILIYENFAYNLQTIVRNTDIETVIVTGTGDMLGTLKGFIVNLVVRHVKKMVPKYHLPDAVSFKEVLDIGKKKTLNTIKPAAEDIAFLQYTGGTTGLSKGAMLTHRNIIAALEGSTAWVKPVLPASGAIIVTALPMYHIFALTANCLLIFKLGGKNILITNPRDLPAFIKTISKHRFNMISGVNTLFNAMLNHPDFGMINFDELKVTLGGGMAVQDAVAQKWEEATGCPLAEAYGMTETSPGITINPLDGNHRMSSIGLPFPSTEVKIMSDEGVEVPHGEHGELWVRGPQVMKGYWKNEAATNEMFDGEWLKTGDIATVDDDGFFKIVDRKKEMILVSGFNVFPNEIENVIAMHPKVLEVGAIGIPDERSGEKVKVFVVKKDDSLTADEVIEFCKAQLTAYKVPKEVAFKAELPKTNVGKILRRKLKE</sequence>
<evidence type="ECO:0000256" key="3">
    <source>
        <dbReference type="ARBA" id="ARBA00022598"/>
    </source>
</evidence>
<dbReference type="Gene3D" id="3.40.50.12780">
    <property type="entry name" value="N-terminal domain of ligase-like"/>
    <property type="match status" value="1"/>
</dbReference>
<evidence type="ECO:0000256" key="5">
    <source>
        <dbReference type="ARBA" id="ARBA00026121"/>
    </source>
</evidence>
<feature type="domain" description="AMP-dependent synthetase/ligase" evidence="8">
    <location>
        <begin position="34"/>
        <end position="424"/>
    </location>
</feature>
<evidence type="ECO:0000259" key="9">
    <source>
        <dbReference type="Pfam" id="PF13193"/>
    </source>
</evidence>
<evidence type="ECO:0000259" key="8">
    <source>
        <dbReference type="Pfam" id="PF00501"/>
    </source>
</evidence>
<dbReference type="InterPro" id="IPR050237">
    <property type="entry name" value="ATP-dep_AMP-bd_enzyme"/>
</dbReference>
<evidence type="ECO:0000256" key="2">
    <source>
        <dbReference type="ARBA" id="ARBA00005005"/>
    </source>
</evidence>
<dbReference type="Pfam" id="PF13193">
    <property type="entry name" value="AMP-binding_C"/>
    <property type="match status" value="1"/>
</dbReference>
<dbReference type="InterPro" id="IPR045851">
    <property type="entry name" value="AMP-bd_C_sf"/>
</dbReference>
<gene>
    <name evidence="10" type="primary">fadD_2</name>
    <name evidence="10" type="ORF">PEPS_12730</name>
</gene>
<dbReference type="Pfam" id="PF00501">
    <property type="entry name" value="AMP-binding"/>
    <property type="match status" value="1"/>
</dbReference>
<dbReference type="Proteomes" id="UP001354989">
    <property type="component" value="Chromosome"/>
</dbReference>
<dbReference type="InterPro" id="IPR000873">
    <property type="entry name" value="AMP-dep_synth/lig_dom"/>
</dbReference>
<proteinExistence type="predicted"/>
<dbReference type="RefSeq" id="WP_332920631.1">
    <property type="nucleotide sequence ID" value="NZ_AP025292.1"/>
</dbReference>
<dbReference type="EC" id="6.2.1.3" evidence="5"/>
<dbReference type="EMBL" id="AP025292">
    <property type="protein sequence ID" value="BDC98992.1"/>
    <property type="molecule type" value="Genomic_DNA"/>
</dbReference>
<evidence type="ECO:0000256" key="7">
    <source>
        <dbReference type="ARBA" id="ARBA00042773"/>
    </source>
</evidence>
<protein>
    <recommendedName>
        <fullName evidence="6">Long-chain-fatty-acid--CoA ligase</fullName>
        <ecNumber evidence="5">6.2.1.3</ecNumber>
    </recommendedName>
    <alternativeName>
        <fullName evidence="7">Long-chain acyl-CoA synthetase</fullName>
    </alternativeName>
</protein>
<keyword evidence="4" id="KW-0472">Membrane</keyword>
<evidence type="ECO:0000313" key="11">
    <source>
        <dbReference type="Proteomes" id="UP001354989"/>
    </source>
</evidence>
<dbReference type="Gene3D" id="3.30.300.30">
    <property type="match status" value="1"/>
</dbReference>
<evidence type="ECO:0000256" key="1">
    <source>
        <dbReference type="ARBA" id="ARBA00004170"/>
    </source>
</evidence>
<dbReference type="InterPro" id="IPR025110">
    <property type="entry name" value="AMP-bd_C"/>
</dbReference>
<dbReference type="InterPro" id="IPR042099">
    <property type="entry name" value="ANL_N_sf"/>
</dbReference>
<accession>A0ABN6LBF4</accession>
<dbReference type="InterPro" id="IPR020845">
    <property type="entry name" value="AMP-binding_CS"/>
</dbReference>
<dbReference type="PROSITE" id="PS00455">
    <property type="entry name" value="AMP_BINDING"/>
    <property type="match status" value="1"/>
</dbReference>
<reference evidence="10 11" key="1">
    <citation type="submission" date="2021-12" db="EMBL/GenBank/DDBJ databases">
        <title>Genome sequencing of bacteria with rrn-lacking chromosome and rrn-plasmid.</title>
        <authorList>
            <person name="Anda M."/>
            <person name="Iwasaki W."/>
        </authorList>
    </citation>
    <scope>NUCLEOTIDE SEQUENCE [LARGE SCALE GENOMIC DNA]</scope>
    <source>
        <strain evidence="10 11">NBRC 101262</strain>
    </source>
</reference>
<comment type="pathway">
    <text evidence="2">Lipid metabolism; fatty acid beta-oxidation.</text>
</comment>
<feature type="domain" description="AMP-binding enzyme C-terminal" evidence="9">
    <location>
        <begin position="474"/>
        <end position="548"/>
    </location>
</feature>
<evidence type="ECO:0000256" key="6">
    <source>
        <dbReference type="ARBA" id="ARBA00039545"/>
    </source>
</evidence>
<dbReference type="PANTHER" id="PTHR43767:SF8">
    <property type="entry name" value="LONG-CHAIN-FATTY-ACID--COA LIGASE"/>
    <property type="match status" value="1"/>
</dbReference>
<dbReference type="GO" id="GO:0016874">
    <property type="term" value="F:ligase activity"/>
    <property type="evidence" value="ECO:0007669"/>
    <property type="project" value="UniProtKB-KW"/>
</dbReference>
<name>A0ABN6LBF4_9BACT</name>
<dbReference type="PANTHER" id="PTHR43767">
    <property type="entry name" value="LONG-CHAIN-FATTY-ACID--COA LIGASE"/>
    <property type="match status" value="1"/>
</dbReference>
<evidence type="ECO:0000256" key="4">
    <source>
        <dbReference type="ARBA" id="ARBA00023136"/>
    </source>
</evidence>
<keyword evidence="3 10" id="KW-0436">Ligase</keyword>
<keyword evidence="11" id="KW-1185">Reference proteome</keyword>
<evidence type="ECO:0000313" key="10">
    <source>
        <dbReference type="EMBL" id="BDC98992.1"/>
    </source>
</evidence>
<dbReference type="CDD" id="cd05936">
    <property type="entry name" value="FC-FACS_FadD_like"/>
    <property type="match status" value="1"/>
</dbReference>
<organism evidence="10 11">
    <name type="scientific">Persicobacter psychrovividus</name>
    <dbReference type="NCBI Taxonomy" id="387638"/>
    <lineage>
        <taxon>Bacteria</taxon>
        <taxon>Pseudomonadati</taxon>
        <taxon>Bacteroidota</taxon>
        <taxon>Cytophagia</taxon>
        <taxon>Cytophagales</taxon>
        <taxon>Persicobacteraceae</taxon>
        <taxon>Persicobacter</taxon>
    </lineage>
</organism>
<dbReference type="SUPFAM" id="SSF56801">
    <property type="entry name" value="Acetyl-CoA synthetase-like"/>
    <property type="match status" value="1"/>
</dbReference>